<dbReference type="Pfam" id="PF00094">
    <property type="entry name" value="VWD"/>
    <property type="match status" value="1"/>
</dbReference>
<evidence type="ECO:0000256" key="6">
    <source>
        <dbReference type="PROSITE-ProRule" id="PRU00302"/>
    </source>
</evidence>
<dbReference type="PROSITE" id="PS50856">
    <property type="entry name" value="AMOP"/>
    <property type="match status" value="1"/>
</dbReference>
<reference evidence="14" key="1">
    <citation type="submission" date="2025-08" db="UniProtKB">
        <authorList>
            <consortium name="RefSeq"/>
        </authorList>
    </citation>
    <scope>IDENTIFICATION</scope>
    <source>
        <tissue evidence="14">Gonads</tissue>
    </source>
</reference>
<dbReference type="SMART" id="SM00723">
    <property type="entry name" value="AMOP"/>
    <property type="match status" value="1"/>
</dbReference>
<dbReference type="InterPro" id="IPR002909">
    <property type="entry name" value="IPT_dom"/>
</dbReference>
<evidence type="ECO:0000256" key="2">
    <source>
        <dbReference type="ARBA" id="ARBA00022692"/>
    </source>
</evidence>
<dbReference type="Pfam" id="PF00084">
    <property type="entry name" value="Sushi"/>
    <property type="match status" value="1"/>
</dbReference>
<evidence type="ECO:0000259" key="11">
    <source>
        <dbReference type="PROSITE" id="PS51220"/>
    </source>
</evidence>
<feature type="domain" description="NIDO" evidence="11">
    <location>
        <begin position="101"/>
        <end position="256"/>
    </location>
</feature>
<keyword evidence="3 7" id="KW-1133">Transmembrane helix</keyword>
<dbReference type="PANTHER" id="PTHR13802">
    <property type="entry name" value="MUCIN 4-RELATED"/>
    <property type="match status" value="1"/>
</dbReference>
<dbReference type="KEGG" id="lak:106179913"/>
<dbReference type="SMART" id="SM00032">
    <property type="entry name" value="CCP"/>
    <property type="match status" value="1"/>
</dbReference>
<proteinExistence type="predicted"/>
<dbReference type="GeneID" id="106179913"/>
<feature type="disulfide bond" evidence="6">
    <location>
        <begin position="986"/>
        <end position="1013"/>
    </location>
</feature>
<dbReference type="CDD" id="cd00033">
    <property type="entry name" value="CCP"/>
    <property type="match status" value="1"/>
</dbReference>
<evidence type="ECO:0000256" key="7">
    <source>
        <dbReference type="SAM" id="Phobius"/>
    </source>
</evidence>
<dbReference type="InterPro" id="IPR003886">
    <property type="entry name" value="NIDO_dom"/>
</dbReference>
<dbReference type="InterPro" id="IPR035976">
    <property type="entry name" value="Sushi/SCR/CCP_sf"/>
</dbReference>
<comment type="caution">
    <text evidence="6">Lacks conserved residue(s) required for the propagation of feature annotation.</text>
</comment>
<evidence type="ECO:0000259" key="10">
    <source>
        <dbReference type="PROSITE" id="PS50923"/>
    </source>
</evidence>
<keyword evidence="2 7" id="KW-0812">Transmembrane</keyword>
<evidence type="ECO:0000313" key="14">
    <source>
        <dbReference type="RefSeq" id="XP_013419175.1"/>
    </source>
</evidence>
<dbReference type="PANTHER" id="PTHR13802:SF59">
    <property type="entry name" value="SUSHI DOMAIN-CONTAINING PROTEIN 2"/>
    <property type="match status" value="1"/>
</dbReference>
<evidence type="ECO:0000313" key="13">
    <source>
        <dbReference type="Proteomes" id="UP000085678"/>
    </source>
</evidence>
<feature type="domain" description="AMOP" evidence="9">
    <location>
        <begin position="520"/>
        <end position="669"/>
    </location>
</feature>
<dbReference type="SUPFAM" id="SSF57535">
    <property type="entry name" value="Complement control module/SCR domain"/>
    <property type="match status" value="1"/>
</dbReference>
<dbReference type="Gene3D" id="2.10.70.10">
    <property type="entry name" value="Complement Module, domain 1"/>
    <property type="match status" value="1"/>
</dbReference>
<keyword evidence="13" id="KW-1185">Reference proteome</keyword>
<dbReference type="GO" id="GO:0007160">
    <property type="term" value="P:cell-matrix adhesion"/>
    <property type="evidence" value="ECO:0007669"/>
    <property type="project" value="InterPro"/>
</dbReference>
<protein>
    <submittedName>
        <fullName evidence="14">Sushi domain-containing protein 2</fullName>
    </submittedName>
</protein>
<dbReference type="InterPro" id="IPR056619">
    <property type="entry name" value="C8-3_MUC4"/>
</dbReference>
<dbReference type="PROSITE" id="PS51220">
    <property type="entry name" value="NIDO"/>
    <property type="match status" value="1"/>
</dbReference>
<accession>A0A1S3K975</accession>
<dbReference type="InterPro" id="IPR001846">
    <property type="entry name" value="VWF_type-D"/>
</dbReference>
<dbReference type="PROSITE" id="PS50923">
    <property type="entry name" value="SUSHI"/>
    <property type="match status" value="1"/>
</dbReference>
<evidence type="ECO:0000256" key="1">
    <source>
        <dbReference type="ARBA" id="ARBA00004370"/>
    </source>
</evidence>
<evidence type="ECO:0000256" key="5">
    <source>
        <dbReference type="ARBA" id="ARBA00023157"/>
    </source>
</evidence>
<dbReference type="Proteomes" id="UP000085678">
    <property type="component" value="Unplaced"/>
</dbReference>
<dbReference type="Pfam" id="PF01833">
    <property type="entry name" value="TIG"/>
    <property type="match status" value="1"/>
</dbReference>
<organism evidence="13 14">
    <name type="scientific">Lingula anatina</name>
    <name type="common">Brachiopod</name>
    <name type="synonym">Lingula unguis</name>
    <dbReference type="NCBI Taxonomy" id="7574"/>
    <lineage>
        <taxon>Eukaryota</taxon>
        <taxon>Metazoa</taxon>
        <taxon>Spiralia</taxon>
        <taxon>Lophotrochozoa</taxon>
        <taxon>Brachiopoda</taxon>
        <taxon>Linguliformea</taxon>
        <taxon>Lingulata</taxon>
        <taxon>Lingulida</taxon>
        <taxon>Linguloidea</taxon>
        <taxon>Lingulidae</taxon>
        <taxon>Lingula</taxon>
    </lineage>
</organism>
<evidence type="ECO:0000259" key="12">
    <source>
        <dbReference type="PROSITE" id="PS51233"/>
    </source>
</evidence>
<keyword evidence="8" id="KW-0732">Signal</keyword>
<feature type="domain" description="VWFD" evidence="12">
    <location>
        <begin position="682"/>
        <end position="879"/>
    </location>
</feature>
<comment type="subcellular location">
    <subcellularLocation>
        <location evidence="1">Membrane</location>
    </subcellularLocation>
</comment>
<dbReference type="AlphaFoldDB" id="A0A1S3K975"/>
<dbReference type="RefSeq" id="XP_013419175.1">
    <property type="nucleotide sequence ID" value="XM_013563721.1"/>
</dbReference>
<evidence type="ECO:0000259" key="9">
    <source>
        <dbReference type="PROSITE" id="PS50856"/>
    </source>
</evidence>
<gene>
    <name evidence="14" type="primary">LOC106179913</name>
</gene>
<evidence type="ECO:0000256" key="8">
    <source>
        <dbReference type="SAM" id="SignalP"/>
    </source>
</evidence>
<keyword evidence="4 7" id="KW-0472">Membrane</keyword>
<dbReference type="InterPro" id="IPR014756">
    <property type="entry name" value="Ig_E-set"/>
</dbReference>
<sequence length="1091" mass="117942">MTASLRCPYCLYLFWILSLIAAVQGSGILYPYGLAEGDATVPVSDDGGTGEIALAAGFPFFDQVHSSLYVNSNGAISFLVSVTQFTPDPFPLDSNRRIIAPFWADIDTSRNTGRVYYRQTTSEAVLNKTDEDVRRAFVVLSNFNATWAFVCTYAGVTFYGGSSTTPTNTFQVVLTTDGRHSFVIFNYLQVTWTTGTASGGDSVNGLGGTPAQAGFNAGDGIRYFSVPGSRTSSIVDIETKSNVLIPGRWVFRVDEATVVAAGCTEAGTLYTSPVRGPALGGTAIELSGPCIQITSNIVCKIGGAVVPGYFISDLKAMCYTPPMFATTSSVKFEVSIDGGTTYSHSAEFIPVVNTSATPDVVRVREDAWTMTGTYVIQWQSASLSSSLIDVDILGFSISDNIVTNHWIRLASGIANSGLVELDSLLNARGEVAVDAVGFGAIRLTPSGSAVGQNLTKPCLWSDVHYMLWLLNAYIATELRNGQASTSTTNVFTKLRDSAVKNGSFLRNTWQDTKDKVKVHYQWVNDELCDHWFEEDSSWTLHSDLPACPVVLQQAVRDRGTFEEDPDCNLDAPGGCYLRPGAVHCVQSNRCSPSGGGQECCYGSDGNLLILADSQYGGGSQDRAHRKGCPEVEGVVPLLSNFWHDELPYQFCCHRSSDKEGKCVDKFAARRPSNDSANYNPPRPVVSIGDPHLITLDGLNYTFNGVGEYTLVQTTHGTFTMQGRAEQIRHVNGSLSSATGWTSVALRGTNETVEVRSVSSVRVDVYVAGLRVDFDTLGDSLTLYGGISLVRNPATQAINVSLDLDNIYVTFSHVAGLLNFMLMLPHSLRTLTRGLLGVWNGNIADDFTTSNGVQIPVTSSLQDIHYNFGETWRTSSSGSLFTYDPGQSHTSYQNPAFVPTFVISLDSVNVTEVTLLCGDHNQCIFDYVTTGSAAIAVATKRIADDYQTAVADTQTVVACGRLGAPDNGQRNLTDTNYLEGVTIEFSCNEGYSLEGSANRTCLSSSQWSGQPVNCIADFILFPVVFILGVSGAGIPVVVLVMIIVRTVKRGGADHTEKNQVQPEPETKEIEVVKTVSEDDMVRKGYQWGSQEF</sequence>
<feature type="signal peptide" evidence="8">
    <location>
        <begin position="1"/>
        <end position="25"/>
    </location>
</feature>
<dbReference type="InParanoid" id="A0A1S3K975"/>
<name>A0A1S3K975_LINAN</name>
<dbReference type="InterPro" id="IPR005533">
    <property type="entry name" value="AMOP_dom"/>
</dbReference>
<dbReference type="InterPro" id="IPR013783">
    <property type="entry name" value="Ig-like_fold"/>
</dbReference>
<evidence type="ECO:0000256" key="3">
    <source>
        <dbReference type="ARBA" id="ARBA00022989"/>
    </source>
</evidence>
<dbReference type="SMART" id="SM00539">
    <property type="entry name" value="NIDO"/>
    <property type="match status" value="1"/>
</dbReference>
<dbReference type="GO" id="GO:0016020">
    <property type="term" value="C:membrane"/>
    <property type="evidence" value="ECO:0007669"/>
    <property type="project" value="UniProtKB-SubCell"/>
</dbReference>
<dbReference type="InterPro" id="IPR051495">
    <property type="entry name" value="Epithelial_Barrier/Signaling"/>
</dbReference>
<feature type="transmembrane region" description="Helical" evidence="7">
    <location>
        <begin position="1017"/>
        <end position="1043"/>
    </location>
</feature>
<dbReference type="Pfam" id="PF03782">
    <property type="entry name" value="AMOP"/>
    <property type="match status" value="1"/>
</dbReference>
<dbReference type="SUPFAM" id="SSF81296">
    <property type="entry name" value="E set domains"/>
    <property type="match status" value="1"/>
</dbReference>
<keyword evidence="6" id="KW-0768">Sushi</keyword>
<feature type="chain" id="PRO_5010178851" evidence="8">
    <location>
        <begin position="26"/>
        <end position="1091"/>
    </location>
</feature>
<evidence type="ECO:0000256" key="4">
    <source>
        <dbReference type="ARBA" id="ARBA00023136"/>
    </source>
</evidence>
<dbReference type="SMART" id="SM00216">
    <property type="entry name" value="VWD"/>
    <property type="match status" value="1"/>
</dbReference>
<feature type="domain" description="Sushi" evidence="10">
    <location>
        <begin position="956"/>
        <end position="1015"/>
    </location>
</feature>
<dbReference type="OrthoDB" id="6236007at2759"/>
<dbReference type="Pfam" id="PF23263">
    <property type="entry name" value="C8-3_MUC4"/>
    <property type="match status" value="1"/>
</dbReference>
<dbReference type="Gene3D" id="2.60.40.10">
    <property type="entry name" value="Immunoglobulins"/>
    <property type="match status" value="1"/>
</dbReference>
<keyword evidence="5 6" id="KW-1015">Disulfide bond</keyword>
<dbReference type="Pfam" id="PF06119">
    <property type="entry name" value="NIDO"/>
    <property type="match status" value="1"/>
</dbReference>
<dbReference type="PROSITE" id="PS51233">
    <property type="entry name" value="VWFD"/>
    <property type="match status" value="1"/>
</dbReference>
<dbReference type="InterPro" id="IPR000436">
    <property type="entry name" value="Sushi_SCR_CCP_dom"/>
</dbReference>